<dbReference type="EMBL" id="AMCI01000418">
    <property type="protein sequence ID" value="EJX09316.1"/>
    <property type="molecule type" value="Genomic_DNA"/>
</dbReference>
<dbReference type="PANTHER" id="PTHR47371">
    <property type="entry name" value="LIPOTEICHOIC ACID SYNTHASE"/>
    <property type="match status" value="1"/>
</dbReference>
<feature type="transmembrane region" description="Helical" evidence="6">
    <location>
        <begin position="85"/>
        <end position="108"/>
    </location>
</feature>
<gene>
    <name evidence="8" type="ORF">EVA_02565</name>
</gene>
<evidence type="ECO:0000256" key="1">
    <source>
        <dbReference type="ARBA" id="ARBA00004651"/>
    </source>
</evidence>
<dbReference type="AlphaFoldDB" id="J9D908"/>
<proteinExistence type="predicted"/>
<evidence type="ECO:0000256" key="2">
    <source>
        <dbReference type="ARBA" id="ARBA00022475"/>
    </source>
</evidence>
<evidence type="ECO:0000256" key="6">
    <source>
        <dbReference type="SAM" id="Phobius"/>
    </source>
</evidence>
<dbReference type="PANTHER" id="PTHR47371:SF3">
    <property type="entry name" value="PHOSPHOGLYCEROL TRANSFERASE I"/>
    <property type="match status" value="1"/>
</dbReference>
<keyword evidence="2" id="KW-1003">Cell membrane</keyword>
<protein>
    <submittedName>
        <fullName evidence="8">Arylsulfatase</fullName>
    </submittedName>
</protein>
<sequence>MKPRLFFLFKFYALLLLIFAFGKLLFMTYNGLEIHQAQGSDVFDVLIHGLPLDCATTGYLIAPLWLGLLLSLWWSFPLGKRLYQIYTAVVATLLALILLADTCLYEFWGIKLDGTIFNYIDSPKGATASVSTGYLIGVTIAFLVFSVLLFFAFRYIATRLQPMPTRIQTKGRGTLVFLLLGGLIFLGIRGGIGKSTANVGMVYYTDNTFLNHAAVNPAFSVISSAFKTKNYSKIHDYFPEEQRAAIFSSLGYNTQSIDSDTLLTMRRPNVLVILMEGCGATFVHAVDPEADPNVTPHLNQLAKEGILFSQCYANSFRTDRGTVCTFSGYPAFPDVSVMKMPSKCEKLSALSGALRQAGYATFFLYGGDINFTNTNGYLMATGYDKTYGDQTFTAEERLTHNWGVTDHITFDRLYQMVTTQPESQPWHIGFLTLASHEPWVVPYDRIPDDKVKNAMAYLDDCIGNFIQRFRQTPQWNNTLIVILPDHGIHYPAELTDVQTRTSHIPLIWTGGAVKEAREISTICNQTDLVATLLGQLGLPHDDFPFSRDVLSKSYTHPSAVHVWSEGIYYMDETGCSVLNLLTKPQSVFKEDPQPSVQRRDAANAFLQTCYDHLGSL</sequence>
<accession>J9D908</accession>
<dbReference type="InterPro" id="IPR000917">
    <property type="entry name" value="Sulfatase_N"/>
</dbReference>
<reference evidence="8" key="1">
    <citation type="journal article" date="2012" name="PLoS ONE">
        <title>Gene sets for utilization of primary and secondary nutrition supplies in the distal gut of endangered iberian lynx.</title>
        <authorList>
            <person name="Alcaide M."/>
            <person name="Messina E."/>
            <person name="Richter M."/>
            <person name="Bargiela R."/>
            <person name="Peplies J."/>
            <person name="Huws S.A."/>
            <person name="Newbold C.J."/>
            <person name="Golyshin P.N."/>
            <person name="Simon M.A."/>
            <person name="Lopez G."/>
            <person name="Yakimov M.M."/>
            <person name="Ferrer M."/>
        </authorList>
    </citation>
    <scope>NUCLEOTIDE SEQUENCE</scope>
</reference>
<evidence type="ECO:0000256" key="4">
    <source>
        <dbReference type="ARBA" id="ARBA00022989"/>
    </source>
</evidence>
<dbReference type="InterPro" id="IPR017850">
    <property type="entry name" value="Alkaline_phosphatase_core_sf"/>
</dbReference>
<name>J9D908_9ZZZZ</name>
<feature type="transmembrane region" description="Helical" evidence="6">
    <location>
        <begin position="7"/>
        <end position="29"/>
    </location>
</feature>
<dbReference type="InterPro" id="IPR012160">
    <property type="entry name" value="LtaS-like"/>
</dbReference>
<feature type="domain" description="Sulfatase N-terminal" evidence="7">
    <location>
        <begin position="268"/>
        <end position="537"/>
    </location>
</feature>
<evidence type="ECO:0000259" key="7">
    <source>
        <dbReference type="Pfam" id="PF00884"/>
    </source>
</evidence>
<dbReference type="InterPro" id="IPR050448">
    <property type="entry name" value="OpgB/LTA_synthase_biosynth"/>
</dbReference>
<evidence type="ECO:0000313" key="8">
    <source>
        <dbReference type="EMBL" id="EJX09316.1"/>
    </source>
</evidence>
<feature type="transmembrane region" description="Helical" evidence="6">
    <location>
        <begin position="174"/>
        <end position="192"/>
    </location>
</feature>
<comment type="caution">
    <text evidence="8">The sequence shown here is derived from an EMBL/GenBank/DDBJ whole genome shotgun (WGS) entry which is preliminary data.</text>
</comment>
<dbReference type="CDD" id="cd16015">
    <property type="entry name" value="LTA_synthase"/>
    <property type="match status" value="1"/>
</dbReference>
<keyword evidence="3 6" id="KW-0812">Transmembrane</keyword>
<dbReference type="Pfam" id="PF00884">
    <property type="entry name" value="Sulfatase"/>
    <property type="match status" value="1"/>
</dbReference>
<comment type="subcellular location">
    <subcellularLocation>
        <location evidence="1">Cell membrane</location>
        <topology evidence="1">Multi-pass membrane protein</topology>
    </subcellularLocation>
</comment>
<feature type="transmembrane region" description="Helical" evidence="6">
    <location>
        <begin position="128"/>
        <end position="153"/>
    </location>
</feature>
<feature type="transmembrane region" description="Helical" evidence="6">
    <location>
        <begin position="49"/>
        <end position="73"/>
    </location>
</feature>
<keyword evidence="5 6" id="KW-0472">Membrane</keyword>
<dbReference type="Gene3D" id="3.40.720.10">
    <property type="entry name" value="Alkaline Phosphatase, subunit A"/>
    <property type="match status" value="1"/>
</dbReference>
<dbReference type="GO" id="GO:0005886">
    <property type="term" value="C:plasma membrane"/>
    <property type="evidence" value="ECO:0007669"/>
    <property type="project" value="UniProtKB-SubCell"/>
</dbReference>
<keyword evidence="4 6" id="KW-1133">Transmembrane helix</keyword>
<evidence type="ECO:0000256" key="3">
    <source>
        <dbReference type="ARBA" id="ARBA00022692"/>
    </source>
</evidence>
<dbReference type="SUPFAM" id="SSF53649">
    <property type="entry name" value="Alkaline phosphatase-like"/>
    <property type="match status" value="1"/>
</dbReference>
<evidence type="ECO:0000256" key="5">
    <source>
        <dbReference type="ARBA" id="ARBA00023136"/>
    </source>
</evidence>
<organism evidence="8">
    <name type="scientific">gut metagenome</name>
    <dbReference type="NCBI Taxonomy" id="749906"/>
    <lineage>
        <taxon>unclassified sequences</taxon>
        <taxon>metagenomes</taxon>
        <taxon>organismal metagenomes</taxon>
    </lineage>
</organism>
<dbReference type="PIRSF" id="PIRSF005091">
    <property type="entry name" value="Mmb_sulf_HI1246"/>
    <property type="match status" value="1"/>
</dbReference>